<name>A0A060DHD3_9PROT</name>
<geneLocation type="plasmid" evidence="2 3">
    <name>AbAZ39_p1</name>
</geneLocation>
<dbReference type="Pfam" id="PF02616">
    <property type="entry name" value="SMC_ScpA"/>
    <property type="match status" value="1"/>
</dbReference>
<dbReference type="Proteomes" id="UP000027186">
    <property type="component" value="Plasmid AbAZ39_p1"/>
</dbReference>
<dbReference type="PANTHER" id="PTHR33969">
    <property type="entry name" value="SEGREGATION AND CONDENSATION PROTEIN A"/>
    <property type="match status" value="1"/>
</dbReference>
<proteinExistence type="predicted"/>
<accession>A0A060DHD3</accession>
<dbReference type="KEGG" id="abq:ABAZ39_16695"/>
<dbReference type="AlphaFoldDB" id="A0A060DHD3"/>
<dbReference type="PANTHER" id="PTHR33969:SF2">
    <property type="entry name" value="SEGREGATION AND CONDENSATION PROTEIN A"/>
    <property type="match status" value="1"/>
</dbReference>
<dbReference type="InterPro" id="IPR003768">
    <property type="entry name" value="ScpA"/>
</dbReference>
<dbReference type="EMBL" id="CP007794">
    <property type="protein sequence ID" value="AIB13576.1"/>
    <property type="molecule type" value="Genomic_DNA"/>
</dbReference>
<gene>
    <name evidence="2" type="ORF">ABAZ39_16695</name>
</gene>
<evidence type="ECO:0000313" key="2">
    <source>
        <dbReference type="EMBL" id="AIB13576.1"/>
    </source>
</evidence>
<sequence length="272" mass="30267">MVGRKPPDREDEGAEAASPADQLVLVLDGFEGPLDMLLALGREQKVDLTKISILQLADQYLAFIAEARKVRLELAADYLVMAAWLAYLKSRLLIPEVEDEEPSGEDMAAALAFQLQRLEAMKGAAAKLFARPQLGVDRFARGAPEDLDILRKSVFQVTLYDLLKAYGEHKKRQEGGVLHIEPVRLYSLEDAVRRLSELLGRMPDWATLSSFLPDGVRGGLLTRSALAAHFAATLELAKAGRVELRQDGAFSPIYVRRASRRHEHQHEQGDEE</sequence>
<keyword evidence="2" id="KW-0614">Plasmid</keyword>
<evidence type="ECO:0000313" key="3">
    <source>
        <dbReference type="Proteomes" id="UP000027186"/>
    </source>
</evidence>
<organism evidence="2 3">
    <name type="scientific">Azospirillum argentinense</name>
    <dbReference type="NCBI Taxonomy" id="2970906"/>
    <lineage>
        <taxon>Bacteria</taxon>
        <taxon>Pseudomonadati</taxon>
        <taxon>Pseudomonadota</taxon>
        <taxon>Alphaproteobacteria</taxon>
        <taxon>Rhodospirillales</taxon>
        <taxon>Azospirillaceae</taxon>
        <taxon>Azospirillum</taxon>
    </lineage>
</organism>
<dbReference type="RefSeq" id="WP_040134014.1">
    <property type="nucleotide sequence ID" value="NZ_CP007794.1"/>
</dbReference>
<evidence type="ECO:0000256" key="1">
    <source>
        <dbReference type="ARBA" id="ARBA00044777"/>
    </source>
</evidence>
<reference evidence="2 3" key="1">
    <citation type="journal article" date="2014" name="Genome Announc.">
        <title>Complete Genome Sequence of the Model Rhizosphere Strain Azospirillum brasilense Az39, Successfully Applied in Agriculture.</title>
        <authorList>
            <person name="Rivera D."/>
            <person name="Revale S."/>
            <person name="Molina R."/>
            <person name="Gualpa J."/>
            <person name="Puente M."/>
            <person name="Maroniche G."/>
            <person name="Paris G."/>
            <person name="Baker D."/>
            <person name="Clavijo B."/>
            <person name="McLay K."/>
            <person name="Spaepen S."/>
            <person name="Perticari A."/>
            <person name="Vazquez M."/>
            <person name="Wisniewski-Dye F."/>
            <person name="Watkins C."/>
            <person name="Martinez-Abarca F."/>
            <person name="Vanderleyden J."/>
            <person name="Cassan F."/>
        </authorList>
    </citation>
    <scope>NUCLEOTIDE SEQUENCE [LARGE SCALE GENOMIC DNA]</scope>
    <source>
        <strain evidence="2 3">Az39</strain>
        <plasmid evidence="2">AbAZ39_p1</plasmid>
    </source>
</reference>
<protein>
    <recommendedName>
        <fullName evidence="1">Segregation and condensation protein A</fullName>
    </recommendedName>
</protein>
<dbReference type="Gene3D" id="6.10.250.2410">
    <property type="match status" value="1"/>
</dbReference>